<reference evidence="1" key="1">
    <citation type="submission" date="2022-06" db="EMBL/GenBank/DDBJ databases">
        <title>Ornithinimicrobium HY1793.</title>
        <authorList>
            <person name="Huang Y."/>
        </authorList>
    </citation>
    <scope>NUCLEOTIDE SEQUENCE</scope>
    <source>
        <strain evidence="1">HY1793</strain>
    </source>
</reference>
<sequence length="96" mass="10770">MTTKTKPDAAYGYRMDATTFTRFVNDPRPGTFFNRNVRGATERVEVTQCGNCGRFGATDHRCPSNFAPRDQDASAQRRPMLAAARAALGRVRRRTE</sequence>
<accession>A0ABY4YZ04</accession>
<protein>
    <recommendedName>
        <fullName evidence="3">CCHC-type domain-containing protein</fullName>
    </recommendedName>
</protein>
<organism evidence="1 2">
    <name type="scientific">Ornithinimicrobium faecis</name>
    <dbReference type="NCBI Taxonomy" id="2934158"/>
    <lineage>
        <taxon>Bacteria</taxon>
        <taxon>Bacillati</taxon>
        <taxon>Actinomycetota</taxon>
        <taxon>Actinomycetes</taxon>
        <taxon>Micrococcales</taxon>
        <taxon>Ornithinimicrobiaceae</taxon>
        <taxon>Ornithinimicrobium</taxon>
    </lineage>
</organism>
<proteinExistence type="predicted"/>
<evidence type="ECO:0000313" key="1">
    <source>
        <dbReference type="EMBL" id="USQ81976.1"/>
    </source>
</evidence>
<dbReference type="EMBL" id="CP099489">
    <property type="protein sequence ID" value="USQ81976.1"/>
    <property type="molecule type" value="Genomic_DNA"/>
</dbReference>
<name>A0ABY4YZ04_9MICO</name>
<gene>
    <name evidence="1" type="ORF">NF556_10145</name>
</gene>
<dbReference type="RefSeq" id="WP_252595508.1">
    <property type="nucleotide sequence ID" value="NZ_CP099489.1"/>
</dbReference>
<keyword evidence="2" id="KW-1185">Reference proteome</keyword>
<dbReference type="Proteomes" id="UP001056455">
    <property type="component" value="Chromosome"/>
</dbReference>
<evidence type="ECO:0000313" key="2">
    <source>
        <dbReference type="Proteomes" id="UP001056455"/>
    </source>
</evidence>
<evidence type="ECO:0008006" key="3">
    <source>
        <dbReference type="Google" id="ProtNLM"/>
    </source>
</evidence>